<dbReference type="EMBL" id="JXTC01000028">
    <property type="protein sequence ID" value="PON97970.1"/>
    <property type="molecule type" value="Genomic_DNA"/>
</dbReference>
<dbReference type="AlphaFoldDB" id="A0A2P5FJJ6"/>
<feature type="signal peptide" evidence="1">
    <location>
        <begin position="1"/>
        <end position="17"/>
    </location>
</feature>
<evidence type="ECO:0008006" key="4">
    <source>
        <dbReference type="Google" id="ProtNLM"/>
    </source>
</evidence>
<comment type="caution">
    <text evidence="2">The sequence shown here is derived from an EMBL/GenBank/DDBJ whole genome shotgun (WGS) entry which is preliminary data.</text>
</comment>
<organism evidence="2 3">
    <name type="scientific">Trema orientale</name>
    <name type="common">Charcoal tree</name>
    <name type="synonym">Celtis orientalis</name>
    <dbReference type="NCBI Taxonomy" id="63057"/>
    <lineage>
        <taxon>Eukaryota</taxon>
        <taxon>Viridiplantae</taxon>
        <taxon>Streptophyta</taxon>
        <taxon>Embryophyta</taxon>
        <taxon>Tracheophyta</taxon>
        <taxon>Spermatophyta</taxon>
        <taxon>Magnoliopsida</taxon>
        <taxon>eudicotyledons</taxon>
        <taxon>Gunneridae</taxon>
        <taxon>Pentapetalae</taxon>
        <taxon>rosids</taxon>
        <taxon>fabids</taxon>
        <taxon>Rosales</taxon>
        <taxon>Cannabaceae</taxon>
        <taxon>Trema</taxon>
    </lineage>
</organism>
<reference evidence="3" key="1">
    <citation type="submission" date="2016-06" db="EMBL/GenBank/DDBJ databases">
        <title>Parallel loss of symbiosis genes in relatives of nitrogen-fixing non-legume Parasponia.</title>
        <authorList>
            <person name="Van Velzen R."/>
            <person name="Holmer R."/>
            <person name="Bu F."/>
            <person name="Rutten L."/>
            <person name="Van Zeijl A."/>
            <person name="Liu W."/>
            <person name="Santuari L."/>
            <person name="Cao Q."/>
            <person name="Sharma T."/>
            <person name="Shen D."/>
            <person name="Roswanjaya Y."/>
            <person name="Wardhani T."/>
            <person name="Kalhor M.S."/>
            <person name="Jansen J."/>
            <person name="Van den Hoogen J."/>
            <person name="Gungor B."/>
            <person name="Hartog M."/>
            <person name="Hontelez J."/>
            <person name="Verver J."/>
            <person name="Yang W.-C."/>
            <person name="Schijlen E."/>
            <person name="Repin R."/>
            <person name="Schilthuizen M."/>
            <person name="Schranz E."/>
            <person name="Heidstra R."/>
            <person name="Miyata K."/>
            <person name="Fedorova E."/>
            <person name="Kohlen W."/>
            <person name="Bisseling T."/>
            <person name="Smit S."/>
            <person name="Geurts R."/>
        </authorList>
    </citation>
    <scope>NUCLEOTIDE SEQUENCE [LARGE SCALE GENOMIC DNA]</scope>
    <source>
        <strain evidence="3">cv. RG33-2</strain>
    </source>
</reference>
<accession>A0A2P5FJJ6</accession>
<keyword evidence="3" id="KW-1185">Reference proteome</keyword>
<proteinExistence type="predicted"/>
<evidence type="ECO:0000256" key="1">
    <source>
        <dbReference type="SAM" id="SignalP"/>
    </source>
</evidence>
<gene>
    <name evidence="2" type="ORF">TorRG33x02_062850</name>
</gene>
<evidence type="ECO:0000313" key="2">
    <source>
        <dbReference type="EMBL" id="PON97970.1"/>
    </source>
</evidence>
<dbReference type="InParanoid" id="A0A2P5FJJ6"/>
<protein>
    <recommendedName>
        <fullName evidence="4">Transmembrane protein</fullName>
    </recommendedName>
</protein>
<feature type="chain" id="PRO_5015108324" description="Transmembrane protein" evidence="1">
    <location>
        <begin position="18"/>
        <end position="97"/>
    </location>
</feature>
<dbReference type="Proteomes" id="UP000237000">
    <property type="component" value="Unassembled WGS sequence"/>
</dbReference>
<sequence length="97" mass="10640">MALWSVIHGIFVALAVATVVFKPISQPVEEDFVSCYTVHDYEMEFSDEDERRGACFGSCRWPGGGVGVAQITKHVGNVNEQIAKAHAETAKSIDQKK</sequence>
<evidence type="ECO:0000313" key="3">
    <source>
        <dbReference type="Proteomes" id="UP000237000"/>
    </source>
</evidence>
<name>A0A2P5FJJ6_TREOI</name>
<keyword evidence="1" id="KW-0732">Signal</keyword>